<comment type="caution">
    <text evidence="2">The sequence shown here is derived from an EMBL/GenBank/DDBJ whole genome shotgun (WGS) entry which is preliminary data.</text>
</comment>
<gene>
    <name evidence="2" type="ORF">ACFOHL_09820</name>
</gene>
<dbReference type="Pfam" id="PF11743">
    <property type="entry name" value="DUF3301"/>
    <property type="match status" value="1"/>
</dbReference>
<evidence type="ECO:0000256" key="1">
    <source>
        <dbReference type="SAM" id="Phobius"/>
    </source>
</evidence>
<feature type="transmembrane region" description="Helical" evidence="1">
    <location>
        <begin position="6"/>
        <end position="26"/>
    </location>
</feature>
<name>A0ABV7FTU1_9ALTE</name>
<evidence type="ECO:0000313" key="3">
    <source>
        <dbReference type="Proteomes" id="UP001595478"/>
    </source>
</evidence>
<keyword evidence="3" id="KW-1185">Reference proteome</keyword>
<dbReference type="InterPro" id="IPR021732">
    <property type="entry name" value="DUF3301"/>
</dbReference>
<keyword evidence="1" id="KW-0812">Transmembrane</keyword>
<accession>A0ABV7FTU1</accession>
<dbReference type="Proteomes" id="UP001595478">
    <property type="component" value="Unassembled WGS sequence"/>
</dbReference>
<evidence type="ECO:0000313" key="2">
    <source>
        <dbReference type="EMBL" id="MFC3121917.1"/>
    </source>
</evidence>
<keyword evidence="1" id="KW-0472">Membrane</keyword>
<dbReference type="EMBL" id="JBHRSW010000015">
    <property type="protein sequence ID" value="MFC3121917.1"/>
    <property type="molecule type" value="Genomic_DNA"/>
</dbReference>
<reference evidence="3" key="1">
    <citation type="journal article" date="2019" name="Int. J. Syst. Evol. Microbiol.">
        <title>The Global Catalogue of Microorganisms (GCM) 10K type strain sequencing project: providing services to taxonomists for standard genome sequencing and annotation.</title>
        <authorList>
            <consortium name="The Broad Institute Genomics Platform"/>
            <consortium name="The Broad Institute Genome Sequencing Center for Infectious Disease"/>
            <person name="Wu L."/>
            <person name="Ma J."/>
        </authorList>
    </citation>
    <scope>NUCLEOTIDE SEQUENCE [LARGE SCALE GENOMIC DNA]</scope>
    <source>
        <strain evidence="3">KCTC 52473</strain>
    </source>
</reference>
<keyword evidence="1" id="KW-1133">Transmembrane helix</keyword>
<proteinExistence type="predicted"/>
<protein>
    <submittedName>
        <fullName evidence="2">DUF3301 domain-containing protein</fullName>
    </submittedName>
</protein>
<organism evidence="2 3">
    <name type="scientific">Agaribacter flavus</name>
    <dbReference type="NCBI Taxonomy" id="1902781"/>
    <lineage>
        <taxon>Bacteria</taxon>
        <taxon>Pseudomonadati</taxon>
        <taxon>Pseudomonadota</taxon>
        <taxon>Gammaproteobacteria</taxon>
        <taxon>Alteromonadales</taxon>
        <taxon>Alteromonadaceae</taxon>
        <taxon>Agaribacter</taxon>
    </lineage>
</organism>
<sequence length="102" mass="11612">MTLSHILILAVIIPIAIQFWRIRGIAEYVVAYSKRYCERENLQFISLARTSTSFGVHKGKLDWKNTYALAFSSDGETEYTGVVRTIGKSVISVEMPVFRITH</sequence>
<dbReference type="RefSeq" id="WP_376920047.1">
    <property type="nucleotide sequence ID" value="NZ_JBHRSW010000015.1"/>
</dbReference>